<evidence type="ECO:0000313" key="2">
    <source>
        <dbReference type="EMBL" id="KAG5636299.1"/>
    </source>
</evidence>
<dbReference type="AlphaFoldDB" id="A0A9P7K4N4"/>
<feature type="region of interest" description="Disordered" evidence="1">
    <location>
        <begin position="483"/>
        <end position="678"/>
    </location>
</feature>
<name>A0A9P7K4N4_9AGAR</name>
<evidence type="ECO:0000313" key="3">
    <source>
        <dbReference type="Proteomes" id="UP000717328"/>
    </source>
</evidence>
<protein>
    <submittedName>
        <fullName evidence="2">Uncharacterized protein</fullName>
    </submittedName>
</protein>
<feature type="compositionally biased region" description="Basic and acidic residues" evidence="1">
    <location>
        <begin position="506"/>
        <end position="520"/>
    </location>
</feature>
<evidence type="ECO:0000256" key="1">
    <source>
        <dbReference type="SAM" id="MobiDB-lite"/>
    </source>
</evidence>
<dbReference type="OrthoDB" id="3254160at2759"/>
<dbReference type="Proteomes" id="UP000717328">
    <property type="component" value="Unassembled WGS sequence"/>
</dbReference>
<organism evidence="2 3">
    <name type="scientific">Sphagnurus paluster</name>
    <dbReference type="NCBI Taxonomy" id="117069"/>
    <lineage>
        <taxon>Eukaryota</taxon>
        <taxon>Fungi</taxon>
        <taxon>Dikarya</taxon>
        <taxon>Basidiomycota</taxon>
        <taxon>Agaricomycotina</taxon>
        <taxon>Agaricomycetes</taxon>
        <taxon>Agaricomycetidae</taxon>
        <taxon>Agaricales</taxon>
        <taxon>Tricholomatineae</taxon>
        <taxon>Lyophyllaceae</taxon>
        <taxon>Sphagnurus</taxon>
    </lineage>
</organism>
<proteinExistence type="predicted"/>
<keyword evidence="3" id="KW-1185">Reference proteome</keyword>
<feature type="region of interest" description="Disordered" evidence="1">
    <location>
        <begin position="37"/>
        <end position="64"/>
    </location>
</feature>
<reference evidence="2" key="1">
    <citation type="submission" date="2021-02" db="EMBL/GenBank/DDBJ databases">
        <authorList>
            <person name="Nieuwenhuis M."/>
            <person name="Van De Peppel L.J.J."/>
        </authorList>
    </citation>
    <scope>NUCLEOTIDE SEQUENCE</scope>
    <source>
        <strain evidence="2">D49</strain>
    </source>
</reference>
<sequence>MLPLHHANLSLSPFELVSLNLRKIGALTLREYLSESQSEDSSLTNTHHPSTFETGQTSRELEGSASKGLIRDPEYISKLESAFNSAFPASSIHEGLRYEIVRRSGGPNAIQCILTVTRPDGAYRVYESLACHSRNYDAETQVAEMAVSQGAVDFILQVDNQIEDLPVQSATGQPSSTDFEVEDDSQVRQIQNALREHRPGNRPPDWIFYCTDSQPPRWGVTLRVHLDPPRLYVLDMICETKLEAISACAKLALDQGIVDHIINSTTVTLEESPPKLTVPTSLQTWFEALSGPRPEFFGTKMAVEIGAAALLNEWVTKARGARFKLNFFWPMDIKNELLGCILRVDRPGESRAYVVDPMFTKRSDAKAAVCLSAMVQGIENIIKAVSAQIENKLTPELRSFAHNKIFPALGLNTPGMTYTFKFHMDIDAYGCTLTVCTGSSEHKYSVEPEYRTKADAKVAVALAAAERGLLELLRSCRKRQPVAHQGFGHDREQSEPVFTSTQKKRKADDDNSGEKAEVNKARKKRKKGNKGKESTDAVALVEGHPFLAEVASKGGKGSGKRPAIAQGQSPKPSTQPIPKSGPLEPETYERSQVAPSSSGLPLRPPRPPPGHDRSQVASSSSGLPLRPPPPPPPPSGHNLPPRPRPLPYDIYGPPPRPPPLPYDPDLAAPSDSRAPQPKHYPYQVTAVVMDQGYNQAPHNHYAQGNGYAIPLNSGAFRDTQYTLDPRR</sequence>
<feature type="compositionally biased region" description="Polar residues" evidence="1">
    <location>
        <begin position="37"/>
        <end position="58"/>
    </location>
</feature>
<feature type="compositionally biased region" description="Polar residues" evidence="1">
    <location>
        <begin position="566"/>
        <end position="577"/>
    </location>
</feature>
<feature type="region of interest" description="Disordered" evidence="1">
    <location>
        <begin position="707"/>
        <end position="727"/>
    </location>
</feature>
<accession>A0A9P7K4N4</accession>
<gene>
    <name evidence="2" type="ORF">H0H81_008498</name>
</gene>
<comment type="caution">
    <text evidence="2">The sequence shown here is derived from an EMBL/GenBank/DDBJ whole genome shotgun (WGS) entry which is preliminary data.</text>
</comment>
<feature type="compositionally biased region" description="Pro residues" evidence="1">
    <location>
        <begin position="625"/>
        <end position="662"/>
    </location>
</feature>
<dbReference type="EMBL" id="JABCKI010005950">
    <property type="protein sequence ID" value="KAG5636299.1"/>
    <property type="molecule type" value="Genomic_DNA"/>
</dbReference>
<reference evidence="2" key="2">
    <citation type="submission" date="2021-10" db="EMBL/GenBank/DDBJ databases">
        <title>Phylogenomics reveals ancestral predisposition of the termite-cultivated fungus Termitomyces towards a domesticated lifestyle.</title>
        <authorList>
            <person name="Auxier B."/>
            <person name="Grum-Grzhimaylo A."/>
            <person name="Cardenas M.E."/>
            <person name="Lodge J.D."/>
            <person name="Laessoe T."/>
            <person name="Pedersen O."/>
            <person name="Smith M.E."/>
            <person name="Kuyper T.W."/>
            <person name="Franco-Molano E.A."/>
            <person name="Baroni T.J."/>
            <person name="Aanen D.K."/>
        </authorList>
    </citation>
    <scope>NUCLEOTIDE SEQUENCE</scope>
    <source>
        <strain evidence="2">D49</strain>
    </source>
</reference>